<feature type="chain" id="PRO_5002959964" evidence="8">
    <location>
        <begin position="27"/>
        <end position="447"/>
    </location>
</feature>
<evidence type="ECO:0000313" key="10">
    <source>
        <dbReference type="Proteomes" id="UP000002601"/>
    </source>
</evidence>
<dbReference type="Proteomes" id="UP000002601">
    <property type="component" value="Chromosome"/>
</dbReference>
<name>C6C039_MARSD</name>
<dbReference type="RefSeq" id="WP_015852726.1">
    <property type="nucleotide sequence ID" value="NC_012881.1"/>
</dbReference>
<sequence length="447" mass="49996">MVKAIKVSILSLALCLLAGAFSIASAQQEMAPMNPDQADGKPYLRAILNDLLSTHDRIKAAEARVESAEHLVSQSWSGWTPAFDVSVEGGREEIDKPGGGTNKGRNEQRIQATQLLWDFGGVNSDIDSSKALLNEYKAVLEQTRQELMIQGVEAYLGLIRARETLKYAIQSEESMKRLSGMEETLVKRGAGLSYKELQIKAQLAGATSYRVTVERSLQTARNRFKAVYGFPIAIDEIEKMVPVAMPASYMPASLDDAITQAQAQNPMLLQLKFSKERLSHDVDVQEATLYPKFEFVLEGKRREQDQGASGVRTENKATFQVGYSGFSGLYEYEATQSAKANLREIRKQTLDVRRTVEENVRNAWLELMTLRKNAELYRTQANITAEFLELIKKKRATGEQVELLDILVGERDYSTATSASVTADIDNIIFAYKLLYEMGMMNIDVFK</sequence>
<keyword evidence="5" id="KW-0812">Transmembrane</keyword>
<organism evidence="9 10">
    <name type="scientific">Maridesulfovibrio salexigens (strain ATCC 14822 / DSM 2638 / NCIMB 8403 / VKM B-1763)</name>
    <name type="common">Desulfovibrio salexigens</name>
    <dbReference type="NCBI Taxonomy" id="526222"/>
    <lineage>
        <taxon>Bacteria</taxon>
        <taxon>Pseudomonadati</taxon>
        <taxon>Thermodesulfobacteriota</taxon>
        <taxon>Desulfovibrionia</taxon>
        <taxon>Desulfovibrionales</taxon>
        <taxon>Desulfovibrionaceae</taxon>
        <taxon>Maridesulfovibrio</taxon>
    </lineage>
</organism>
<dbReference type="GO" id="GO:1990281">
    <property type="term" value="C:efflux pump complex"/>
    <property type="evidence" value="ECO:0007669"/>
    <property type="project" value="TreeGrafter"/>
</dbReference>
<dbReference type="HOGENOM" id="CLU_012817_0_0_7"/>
<keyword evidence="10" id="KW-1185">Reference proteome</keyword>
<dbReference type="GO" id="GO:0015288">
    <property type="term" value="F:porin activity"/>
    <property type="evidence" value="ECO:0007669"/>
    <property type="project" value="TreeGrafter"/>
</dbReference>
<dbReference type="Gene3D" id="1.20.1600.10">
    <property type="entry name" value="Outer membrane efflux proteins (OEP)"/>
    <property type="match status" value="1"/>
</dbReference>
<dbReference type="GO" id="GO:0009279">
    <property type="term" value="C:cell outer membrane"/>
    <property type="evidence" value="ECO:0007669"/>
    <property type="project" value="UniProtKB-SubCell"/>
</dbReference>
<evidence type="ECO:0000256" key="4">
    <source>
        <dbReference type="ARBA" id="ARBA00022452"/>
    </source>
</evidence>
<comment type="subcellular location">
    <subcellularLocation>
        <location evidence="1">Cell outer membrane</location>
    </subcellularLocation>
</comment>
<keyword evidence="8" id="KW-0732">Signal</keyword>
<dbReference type="GO" id="GO:0015562">
    <property type="term" value="F:efflux transmembrane transporter activity"/>
    <property type="evidence" value="ECO:0007669"/>
    <property type="project" value="InterPro"/>
</dbReference>
<comment type="similarity">
    <text evidence="2">Belongs to the outer membrane factor (OMF) (TC 1.B.17) family.</text>
</comment>
<dbReference type="KEGG" id="dsa:Desal_2858"/>
<dbReference type="InterPro" id="IPR003423">
    <property type="entry name" value="OMP_efflux"/>
</dbReference>
<proteinExistence type="inferred from homology"/>
<reference evidence="9 10" key="1">
    <citation type="submission" date="2009-06" db="EMBL/GenBank/DDBJ databases">
        <title>Complete sequence of Desulfovibrio salexigens DSM 2638.</title>
        <authorList>
            <consortium name="US DOE Joint Genome Institute"/>
            <person name="Lucas S."/>
            <person name="Copeland A."/>
            <person name="Lapidus A."/>
            <person name="Glavina del Rio T."/>
            <person name="Tice H."/>
            <person name="Bruce D."/>
            <person name="Goodwin L."/>
            <person name="Pitluck S."/>
            <person name="Munk A.C."/>
            <person name="Brettin T."/>
            <person name="Detter J.C."/>
            <person name="Han C."/>
            <person name="Tapia R."/>
            <person name="Larimer F."/>
            <person name="Land M."/>
            <person name="Hauser L."/>
            <person name="Kyrpides N."/>
            <person name="Anderson I."/>
            <person name="Wall J.D."/>
            <person name="Arkin A.P."/>
            <person name="Dehal P."/>
            <person name="Chivian D."/>
            <person name="Giles B."/>
            <person name="Hazen T.C."/>
        </authorList>
    </citation>
    <scope>NUCLEOTIDE SEQUENCE [LARGE SCALE GENOMIC DNA]</scope>
    <source>
        <strain evidence="10">ATCC 14822 / DSM 2638 / NCIMB 8403 / VKM B-1763</strain>
    </source>
</reference>
<accession>C6C039</accession>
<evidence type="ECO:0000256" key="6">
    <source>
        <dbReference type="ARBA" id="ARBA00023136"/>
    </source>
</evidence>
<evidence type="ECO:0000256" key="5">
    <source>
        <dbReference type="ARBA" id="ARBA00022692"/>
    </source>
</evidence>
<dbReference type="InterPro" id="IPR051906">
    <property type="entry name" value="TolC-like"/>
</dbReference>
<feature type="signal peptide" evidence="8">
    <location>
        <begin position="1"/>
        <end position="26"/>
    </location>
</feature>
<evidence type="ECO:0000256" key="3">
    <source>
        <dbReference type="ARBA" id="ARBA00022448"/>
    </source>
</evidence>
<keyword evidence="7" id="KW-0998">Cell outer membrane</keyword>
<dbReference type="Pfam" id="PF02321">
    <property type="entry name" value="OEP"/>
    <property type="match status" value="2"/>
</dbReference>
<evidence type="ECO:0000256" key="8">
    <source>
        <dbReference type="SAM" id="SignalP"/>
    </source>
</evidence>
<evidence type="ECO:0000313" key="9">
    <source>
        <dbReference type="EMBL" id="ACS80910.1"/>
    </source>
</evidence>
<evidence type="ECO:0000256" key="2">
    <source>
        <dbReference type="ARBA" id="ARBA00007613"/>
    </source>
</evidence>
<keyword evidence="6" id="KW-0472">Membrane</keyword>
<dbReference type="EMBL" id="CP001649">
    <property type="protein sequence ID" value="ACS80910.1"/>
    <property type="molecule type" value="Genomic_DNA"/>
</dbReference>
<keyword evidence="4" id="KW-1134">Transmembrane beta strand</keyword>
<evidence type="ECO:0000256" key="7">
    <source>
        <dbReference type="ARBA" id="ARBA00023237"/>
    </source>
</evidence>
<dbReference type="PANTHER" id="PTHR30026:SF22">
    <property type="entry name" value="OUTER MEMBRANE EFFLUX PROTEIN"/>
    <property type="match status" value="1"/>
</dbReference>
<evidence type="ECO:0000256" key="1">
    <source>
        <dbReference type="ARBA" id="ARBA00004442"/>
    </source>
</evidence>
<dbReference type="SUPFAM" id="SSF56954">
    <property type="entry name" value="Outer membrane efflux proteins (OEP)"/>
    <property type="match status" value="1"/>
</dbReference>
<gene>
    <name evidence="9" type="ordered locus">Desal_2858</name>
</gene>
<protein>
    <submittedName>
        <fullName evidence="9">Outer membrane efflux protein</fullName>
    </submittedName>
</protein>
<dbReference type="STRING" id="526222.Desal_2858"/>
<dbReference type="PANTHER" id="PTHR30026">
    <property type="entry name" value="OUTER MEMBRANE PROTEIN TOLC"/>
    <property type="match status" value="1"/>
</dbReference>
<dbReference type="eggNOG" id="COG1538">
    <property type="taxonomic scope" value="Bacteria"/>
</dbReference>
<keyword evidence="3" id="KW-0813">Transport</keyword>
<dbReference type="AlphaFoldDB" id="C6C039"/>